<dbReference type="Proteomes" id="UP000322454">
    <property type="component" value="Unassembled WGS sequence"/>
</dbReference>
<keyword evidence="1" id="KW-0175">Coiled coil</keyword>
<proteinExistence type="predicted"/>
<name>A0A520XDD9_9DELT</name>
<evidence type="ECO:0000256" key="1">
    <source>
        <dbReference type="SAM" id="Coils"/>
    </source>
</evidence>
<dbReference type="EMBL" id="SHMQ01000012">
    <property type="protein sequence ID" value="RZV39152.1"/>
    <property type="molecule type" value="Genomic_DNA"/>
</dbReference>
<feature type="coiled-coil region" evidence="1">
    <location>
        <begin position="2"/>
        <end position="29"/>
    </location>
</feature>
<gene>
    <name evidence="2" type="ORF">EVJ48_05405</name>
</gene>
<reference evidence="2 3" key="1">
    <citation type="submission" date="2019-01" db="EMBL/GenBank/DDBJ databases">
        <title>Insights into ecological role of a new deltaproteobacterial order Candidatus Sinidesulfobacterales (Sva0485) by metagenomics and metatranscriptomics.</title>
        <authorList>
            <person name="Tan S."/>
            <person name="Liu J."/>
            <person name="Fang Y."/>
            <person name="Hedlund B."/>
            <person name="Lian Z.-H."/>
            <person name="Huang L.-Y."/>
            <person name="Li J.-T."/>
            <person name="Huang L.-N."/>
            <person name="Li W.-J."/>
            <person name="Jiang H.-C."/>
            <person name="Dong H.-L."/>
            <person name="Shu W.-S."/>
        </authorList>
    </citation>
    <scope>NUCLEOTIDE SEQUENCE [LARGE SCALE GENOMIC DNA]</scope>
    <source>
        <strain evidence="2">AP4</strain>
    </source>
</reference>
<protein>
    <submittedName>
        <fullName evidence="2">Uncharacterized protein</fullName>
    </submittedName>
</protein>
<comment type="caution">
    <text evidence="2">The sequence shown here is derived from an EMBL/GenBank/DDBJ whole genome shotgun (WGS) entry which is preliminary data.</text>
</comment>
<organism evidence="2 3">
    <name type="scientific">Candidatus Acidulodesulfobacterium acidiphilum</name>
    <dbReference type="NCBI Taxonomy" id="2597224"/>
    <lineage>
        <taxon>Bacteria</taxon>
        <taxon>Deltaproteobacteria</taxon>
        <taxon>Candidatus Acidulodesulfobacterales</taxon>
        <taxon>Candidatus Acidulodesulfobacterium</taxon>
    </lineage>
</organism>
<evidence type="ECO:0000313" key="2">
    <source>
        <dbReference type="EMBL" id="RZV39152.1"/>
    </source>
</evidence>
<dbReference type="AlphaFoldDB" id="A0A520XDD9"/>
<accession>A0A520XDD9</accession>
<evidence type="ECO:0000313" key="3">
    <source>
        <dbReference type="Proteomes" id="UP000322454"/>
    </source>
</evidence>
<sequence>MENDMIKEKIELEKEKNDLEKQVAAIIDKKGNGFFDKYKKEIELDIELAIKKFAYEKIEKKEKENDLDNIKTDILSLKVLLDYTGRDDS</sequence>